<protein>
    <submittedName>
        <fullName evidence="1">Uncharacterized protein</fullName>
    </submittedName>
</protein>
<name>A0A498JL91_MALDO</name>
<gene>
    <name evidence="1" type="ORF">DVH24_016158</name>
</gene>
<dbReference type="PANTHER" id="PTHR47186:SF13">
    <property type="entry name" value="DISEASE RESISTANCE PROTEIN RGA3"/>
    <property type="match status" value="1"/>
</dbReference>
<organism evidence="1 2">
    <name type="scientific">Malus domestica</name>
    <name type="common">Apple</name>
    <name type="synonym">Pyrus malus</name>
    <dbReference type="NCBI Taxonomy" id="3750"/>
    <lineage>
        <taxon>Eukaryota</taxon>
        <taxon>Viridiplantae</taxon>
        <taxon>Streptophyta</taxon>
        <taxon>Embryophyta</taxon>
        <taxon>Tracheophyta</taxon>
        <taxon>Spermatophyta</taxon>
        <taxon>Magnoliopsida</taxon>
        <taxon>eudicotyledons</taxon>
        <taxon>Gunneridae</taxon>
        <taxon>Pentapetalae</taxon>
        <taxon>rosids</taxon>
        <taxon>fabids</taxon>
        <taxon>Rosales</taxon>
        <taxon>Rosaceae</taxon>
        <taxon>Amygdaloideae</taxon>
        <taxon>Maleae</taxon>
        <taxon>Malus</taxon>
    </lineage>
</organism>
<dbReference type="PANTHER" id="PTHR47186">
    <property type="entry name" value="LEUCINE-RICH REPEAT-CONTAINING PROTEIN 57"/>
    <property type="match status" value="1"/>
</dbReference>
<proteinExistence type="predicted"/>
<dbReference type="AlphaFoldDB" id="A0A498JL91"/>
<dbReference type="Pfam" id="PF13855">
    <property type="entry name" value="LRR_8"/>
    <property type="match status" value="1"/>
</dbReference>
<evidence type="ECO:0000313" key="1">
    <source>
        <dbReference type="EMBL" id="RXH94091.1"/>
    </source>
</evidence>
<evidence type="ECO:0000313" key="2">
    <source>
        <dbReference type="Proteomes" id="UP000290289"/>
    </source>
</evidence>
<keyword evidence="2" id="KW-1185">Reference proteome</keyword>
<dbReference type="PROSITE" id="PS51450">
    <property type="entry name" value="LRR"/>
    <property type="match status" value="1"/>
</dbReference>
<accession>A0A498JL91</accession>
<dbReference type="Gene3D" id="3.80.10.10">
    <property type="entry name" value="Ribonuclease Inhibitor"/>
    <property type="match status" value="1"/>
</dbReference>
<dbReference type="SUPFAM" id="SSF52058">
    <property type="entry name" value="L domain-like"/>
    <property type="match status" value="1"/>
</dbReference>
<dbReference type="InterPro" id="IPR032675">
    <property type="entry name" value="LRR_dom_sf"/>
</dbReference>
<comment type="caution">
    <text evidence="1">The sequence shown here is derived from an EMBL/GenBank/DDBJ whole genome shotgun (WGS) entry which is preliminary data.</text>
</comment>
<reference evidence="1 2" key="1">
    <citation type="submission" date="2018-10" db="EMBL/GenBank/DDBJ databases">
        <title>A high-quality apple genome assembly.</title>
        <authorList>
            <person name="Hu J."/>
        </authorList>
    </citation>
    <scope>NUCLEOTIDE SEQUENCE [LARGE SCALE GENOMIC DNA]</scope>
    <source>
        <strain evidence="2">cv. HFTH1</strain>
        <tissue evidence="1">Young leaf</tissue>
    </source>
</reference>
<dbReference type="InterPro" id="IPR001611">
    <property type="entry name" value="Leu-rich_rpt"/>
</dbReference>
<dbReference type="Proteomes" id="UP000290289">
    <property type="component" value="Chromosome 7"/>
</dbReference>
<dbReference type="EMBL" id="RDQH01000333">
    <property type="protein sequence ID" value="RXH94091.1"/>
    <property type="molecule type" value="Genomic_DNA"/>
</dbReference>
<sequence length="184" mass="21515">MKHLRYLDLRHNLIKILPDWIVELSNLETLDLSGCENLVEMPRDIKKMINLRHLNLKDCREEFRVDWFTTSVYNRKLRHQKNVLSKSNGGALLKEKQHLRSLGLFWKHGEDVDAVDEKLEYISDSESSSSMSDEMMKMSLFSSLEELCVVNCPVLKGWWMANTQQCFFINGKFVIPVAFISLSF</sequence>